<sequence>MKRTRENLQRIGTDMELQNRKHATNIALATSLTEDVDETGCTRDERDLIRLGKKPVLKRNFGFMSILGFSCTVLITWEGMLMFSINSEPCEVRDTYLTSMIADGSSGGPAGVIWGYIIVWIGTMSTFIVLSELASMAPIAAGQYHWVAMLAPDRSKRFLSYITGWMTFAGWQAVTASAAYLIGTLLQSVILMTKSDYVAKPWQSMLFLWAILAFAVVINTVASKTLAHFEGVILVLHILGFFAVLIPLVYLSPHGDTSLFTTFVNEGGWSSLGLSFMIGLPASVFSLIGADSAVHMSEEIKKASIVVPRAMLSGLILNGILGFAMMIAYLFCLGNLDDVLNSQETLGYSFLYVFQTGTGSTAGAAVMGLLVVALGVCSTVGALASSSRMLWSFARDRGVPLWRIWLDRRTSIPIYTIAFTTVVSVLLSLIILGSGVAFNNIVNLSIAGLYSSYLICCGLLLWRRLQSPGIKAYNPRILRVGPDNLHWGPWRIPGILGVLNNAFACVYLFVLWFWAFWPPQIPVAPATMNFSVLTFGATVLFAVFWYLVDGRKSYQGPLIEIEL</sequence>
<dbReference type="Gene3D" id="1.20.1740.10">
    <property type="entry name" value="Amino acid/polyamine transporter I"/>
    <property type="match status" value="1"/>
</dbReference>
<evidence type="ECO:0000256" key="1">
    <source>
        <dbReference type="ARBA" id="ARBA00004141"/>
    </source>
</evidence>
<feature type="transmembrane region" description="Helical" evidence="6">
    <location>
        <begin position="364"/>
        <end position="391"/>
    </location>
</feature>
<evidence type="ECO:0008006" key="9">
    <source>
        <dbReference type="Google" id="ProtNLM"/>
    </source>
</evidence>
<feature type="transmembrane region" description="Helical" evidence="6">
    <location>
        <begin position="202"/>
        <end position="222"/>
    </location>
</feature>
<evidence type="ECO:0000256" key="3">
    <source>
        <dbReference type="ARBA" id="ARBA00022692"/>
    </source>
</evidence>
<dbReference type="EMBL" id="PQXN01000136">
    <property type="protein sequence ID" value="TGO52723.1"/>
    <property type="molecule type" value="Genomic_DNA"/>
</dbReference>
<dbReference type="Pfam" id="PF13520">
    <property type="entry name" value="AA_permease_2"/>
    <property type="match status" value="1"/>
</dbReference>
<reference evidence="7 8" key="1">
    <citation type="submission" date="2017-12" db="EMBL/GenBank/DDBJ databases">
        <title>Comparative genomics of Botrytis spp.</title>
        <authorList>
            <person name="Valero-Jimenez C.A."/>
            <person name="Tapia P."/>
            <person name="Veloso J."/>
            <person name="Silva-Moreno E."/>
            <person name="Staats M."/>
            <person name="Valdes J.H."/>
            <person name="Van Kan J.A.L."/>
        </authorList>
    </citation>
    <scope>NUCLEOTIDE SEQUENCE [LARGE SCALE GENOMIC DNA]</scope>
    <source>
        <strain evidence="7 8">MUCL11595</strain>
    </source>
</reference>
<evidence type="ECO:0000256" key="4">
    <source>
        <dbReference type="ARBA" id="ARBA00022989"/>
    </source>
</evidence>
<feature type="transmembrane region" description="Helical" evidence="6">
    <location>
        <begin position="495"/>
        <end position="517"/>
    </location>
</feature>
<evidence type="ECO:0000313" key="8">
    <source>
        <dbReference type="Proteomes" id="UP000297527"/>
    </source>
</evidence>
<dbReference type="PANTHER" id="PTHR45649">
    <property type="entry name" value="AMINO-ACID PERMEASE BAT1"/>
    <property type="match status" value="1"/>
</dbReference>
<gene>
    <name evidence="7" type="ORF">BCON_0136g00180</name>
</gene>
<dbReference type="OrthoDB" id="3257095at2759"/>
<dbReference type="GO" id="GO:0016020">
    <property type="term" value="C:membrane"/>
    <property type="evidence" value="ECO:0007669"/>
    <property type="project" value="UniProtKB-SubCell"/>
</dbReference>
<keyword evidence="4 6" id="KW-1133">Transmembrane helix</keyword>
<feature type="transmembrane region" description="Helical" evidence="6">
    <location>
        <begin position="234"/>
        <end position="252"/>
    </location>
</feature>
<dbReference type="Proteomes" id="UP000297527">
    <property type="component" value="Unassembled WGS sequence"/>
</dbReference>
<comment type="caution">
    <text evidence="7">The sequence shown here is derived from an EMBL/GenBank/DDBJ whole genome shotgun (WGS) entry which is preliminary data.</text>
</comment>
<keyword evidence="3 6" id="KW-0812">Transmembrane</keyword>
<feature type="transmembrane region" description="Helical" evidence="6">
    <location>
        <begin position="158"/>
        <end position="182"/>
    </location>
</feature>
<organism evidence="7 8">
    <name type="scientific">Botryotinia convoluta</name>
    <dbReference type="NCBI Taxonomy" id="54673"/>
    <lineage>
        <taxon>Eukaryota</taxon>
        <taxon>Fungi</taxon>
        <taxon>Dikarya</taxon>
        <taxon>Ascomycota</taxon>
        <taxon>Pezizomycotina</taxon>
        <taxon>Leotiomycetes</taxon>
        <taxon>Helotiales</taxon>
        <taxon>Sclerotiniaceae</taxon>
        <taxon>Botryotinia</taxon>
    </lineage>
</organism>
<evidence type="ECO:0000256" key="5">
    <source>
        <dbReference type="ARBA" id="ARBA00023136"/>
    </source>
</evidence>
<feature type="transmembrane region" description="Helical" evidence="6">
    <location>
        <begin position="529"/>
        <end position="548"/>
    </location>
</feature>
<feature type="transmembrane region" description="Helical" evidence="6">
    <location>
        <begin position="272"/>
        <end position="294"/>
    </location>
</feature>
<evidence type="ECO:0000256" key="6">
    <source>
        <dbReference type="SAM" id="Phobius"/>
    </source>
</evidence>
<evidence type="ECO:0000313" key="7">
    <source>
        <dbReference type="EMBL" id="TGO52723.1"/>
    </source>
</evidence>
<feature type="transmembrane region" description="Helical" evidence="6">
    <location>
        <begin position="113"/>
        <end position="137"/>
    </location>
</feature>
<dbReference type="PANTHER" id="PTHR45649:SF1">
    <property type="entry name" value="TRANSPORTER, PUTATIVE (EUROFUNG)-RELATED"/>
    <property type="match status" value="1"/>
</dbReference>
<accession>A0A4Z1I712</accession>
<feature type="transmembrane region" description="Helical" evidence="6">
    <location>
        <begin position="441"/>
        <end position="462"/>
    </location>
</feature>
<dbReference type="GO" id="GO:0022857">
    <property type="term" value="F:transmembrane transporter activity"/>
    <property type="evidence" value="ECO:0007669"/>
    <property type="project" value="InterPro"/>
</dbReference>
<evidence type="ECO:0000256" key="2">
    <source>
        <dbReference type="ARBA" id="ARBA00022448"/>
    </source>
</evidence>
<feature type="transmembrane region" description="Helical" evidence="6">
    <location>
        <begin position="315"/>
        <end position="336"/>
    </location>
</feature>
<keyword evidence="8" id="KW-1185">Reference proteome</keyword>
<protein>
    <recommendedName>
        <fullName evidence="9">Amino acid permease/ SLC12A domain-containing protein</fullName>
    </recommendedName>
</protein>
<feature type="transmembrane region" description="Helical" evidence="6">
    <location>
        <begin position="60"/>
        <end position="77"/>
    </location>
</feature>
<dbReference type="AlphaFoldDB" id="A0A4Z1I712"/>
<name>A0A4Z1I712_9HELO</name>
<keyword evidence="2" id="KW-0813">Transport</keyword>
<feature type="transmembrane region" description="Helical" evidence="6">
    <location>
        <begin position="412"/>
        <end position="435"/>
    </location>
</feature>
<keyword evidence="5 6" id="KW-0472">Membrane</keyword>
<comment type="subcellular location">
    <subcellularLocation>
        <location evidence="1">Membrane</location>
        <topology evidence="1">Multi-pass membrane protein</topology>
    </subcellularLocation>
</comment>
<proteinExistence type="predicted"/>
<dbReference type="InterPro" id="IPR002293">
    <property type="entry name" value="AA/rel_permease1"/>
</dbReference>